<evidence type="ECO:0000313" key="4">
    <source>
        <dbReference type="Proteomes" id="UP000033866"/>
    </source>
</evidence>
<feature type="transmembrane region" description="Helical" evidence="2">
    <location>
        <begin position="6"/>
        <end position="26"/>
    </location>
</feature>
<sequence length="108" mass="11876">MMEGIPSIYWMVLIGTLTGFICFVLYQLAMLLSDSRSVVKNTNETVKEVNKTIQEVNEIVKEVNEIISTVKGTVYLVNDAVLVPLRKISTVLSVVSGISEGLASKKVK</sequence>
<evidence type="ECO:0000313" key="3">
    <source>
        <dbReference type="EMBL" id="KKP65657.1"/>
    </source>
</evidence>
<keyword evidence="2" id="KW-1133">Transmembrane helix</keyword>
<evidence type="ECO:0000256" key="1">
    <source>
        <dbReference type="SAM" id="Coils"/>
    </source>
</evidence>
<proteinExistence type="predicted"/>
<organism evidence="3 4">
    <name type="scientific">candidate division WS6 bacterium GW2011_GWE1_34_7</name>
    <dbReference type="NCBI Taxonomy" id="1619093"/>
    <lineage>
        <taxon>Bacteria</taxon>
        <taxon>Candidatus Dojkabacteria</taxon>
    </lineage>
</organism>
<keyword evidence="1" id="KW-0175">Coiled coil</keyword>
<accession>A0A0G0EE97</accession>
<comment type="caution">
    <text evidence="3">The sequence shown here is derived from an EMBL/GenBank/DDBJ whole genome shotgun (WGS) entry which is preliminary data.</text>
</comment>
<dbReference type="AlphaFoldDB" id="A0A0G0EE97"/>
<protein>
    <recommendedName>
        <fullName evidence="5">DUF948 domain-containing protein</fullName>
    </recommendedName>
</protein>
<dbReference type="EMBL" id="LBPV01000015">
    <property type="protein sequence ID" value="KKP65657.1"/>
    <property type="molecule type" value="Genomic_DNA"/>
</dbReference>
<keyword evidence="2" id="KW-0472">Membrane</keyword>
<evidence type="ECO:0000256" key="2">
    <source>
        <dbReference type="SAM" id="Phobius"/>
    </source>
</evidence>
<keyword evidence="2" id="KW-0812">Transmembrane</keyword>
<reference evidence="3 4" key="1">
    <citation type="journal article" date="2015" name="Nature">
        <title>rRNA introns, odd ribosomes, and small enigmatic genomes across a large radiation of phyla.</title>
        <authorList>
            <person name="Brown C.T."/>
            <person name="Hug L.A."/>
            <person name="Thomas B.C."/>
            <person name="Sharon I."/>
            <person name="Castelle C.J."/>
            <person name="Singh A."/>
            <person name="Wilkins M.J."/>
            <person name="Williams K.H."/>
            <person name="Banfield J.F."/>
        </authorList>
    </citation>
    <scope>NUCLEOTIDE SEQUENCE [LARGE SCALE GENOMIC DNA]</scope>
</reference>
<feature type="coiled-coil region" evidence="1">
    <location>
        <begin position="39"/>
        <end position="66"/>
    </location>
</feature>
<name>A0A0G0EE97_9BACT</name>
<evidence type="ECO:0008006" key="5">
    <source>
        <dbReference type="Google" id="ProtNLM"/>
    </source>
</evidence>
<gene>
    <name evidence="3" type="ORF">UR61_C0015G0004</name>
</gene>
<dbReference type="Proteomes" id="UP000033866">
    <property type="component" value="Unassembled WGS sequence"/>
</dbReference>